<dbReference type="Proteomes" id="UP000646548">
    <property type="component" value="Unassembled WGS sequence"/>
</dbReference>
<dbReference type="Pfam" id="PF01019">
    <property type="entry name" value="G_glu_transpept"/>
    <property type="match status" value="1"/>
</dbReference>
<dbReference type="InterPro" id="IPR043137">
    <property type="entry name" value="GGT_ssub_C"/>
</dbReference>
<organism evidence="2 3">
    <name type="scientific">Oryzias melastigma</name>
    <name type="common">Marine medaka</name>
    <dbReference type="NCBI Taxonomy" id="30732"/>
    <lineage>
        <taxon>Eukaryota</taxon>
        <taxon>Metazoa</taxon>
        <taxon>Chordata</taxon>
        <taxon>Craniata</taxon>
        <taxon>Vertebrata</taxon>
        <taxon>Euteleostomi</taxon>
        <taxon>Actinopterygii</taxon>
        <taxon>Neopterygii</taxon>
        <taxon>Teleostei</taxon>
        <taxon>Neoteleostei</taxon>
        <taxon>Acanthomorphata</taxon>
        <taxon>Ovalentaria</taxon>
        <taxon>Atherinomorphae</taxon>
        <taxon>Beloniformes</taxon>
        <taxon>Adrianichthyidae</taxon>
        <taxon>Oryziinae</taxon>
        <taxon>Oryzias</taxon>
    </lineage>
</organism>
<name>A0A834BQP7_ORYME</name>
<evidence type="ECO:0000256" key="1">
    <source>
        <dbReference type="ARBA" id="ARBA00009381"/>
    </source>
</evidence>
<keyword evidence="2" id="KW-0808">Transferase</keyword>
<dbReference type="PRINTS" id="PR01210">
    <property type="entry name" value="GGTRANSPTASE"/>
</dbReference>
<evidence type="ECO:0000313" key="2">
    <source>
        <dbReference type="EMBL" id="KAF6715504.1"/>
    </source>
</evidence>
<dbReference type="InterPro" id="IPR052896">
    <property type="entry name" value="GGT-like_enzyme"/>
</dbReference>
<evidence type="ECO:0000313" key="3">
    <source>
        <dbReference type="Proteomes" id="UP000646548"/>
    </source>
</evidence>
<comment type="similarity">
    <text evidence="1">Belongs to the gamma-glutamyltransferase family.</text>
</comment>
<dbReference type="Gene3D" id="1.10.246.130">
    <property type="match status" value="1"/>
</dbReference>
<accession>A0A834BQP7</accession>
<dbReference type="GO" id="GO:0016740">
    <property type="term" value="F:transferase activity"/>
    <property type="evidence" value="ECO:0007669"/>
    <property type="project" value="UniProtKB-KW"/>
</dbReference>
<proteinExistence type="inferred from homology"/>
<dbReference type="Gene3D" id="3.60.20.40">
    <property type="match status" value="1"/>
</dbReference>
<dbReference type="PANTHER" id="PTHR43881">
    <property type="entry name" value="GAMMA-GLUTAMYLTRANSPEPTIDASE (AFU_ORTHOLOGUE AFUA_4G13580)"/>
    <property type="match status" value="1"/>
</dbReference>
<reference evidence="2" key="1">
    <citation type="journal article" name="BMC Genomics">
        <title>Long-read sequencing and de novo genome assembly of marine medaka (Oryzias melastigma).</title>
        <authorList>
            <person name="Liang P."/>
            <person name="Saqib H.S.A."/>
            <person name="Ni X."/>
            <person name="Shen Y."/>
        </authorList>
    </citation>
    <scope>NUCLEOTIDE SEQUENCE</scope>
    <source>
        <strain evidence="2">Bigg-433</strain>
    </source>
</reference>
<gene>
    <name evidence="2" type="ORF">FQA47_021100</name>
</gene>
<dbReference type="SUPFAM" id="SSF56235">
    <property type="entry name" value="N-terminal nucleophile aminohydrolases (Ntn hydrolases)"/>
    <property type="match status" value="1"/>
</dbReference>
<comment type="caution">
    <text evidence="2">The sequence shown here is derived from an EMBL/GenBank/DDBJ whole genome shotgun (WGS) entry which is preliminary data.</text>
</comment>
<protein>
    <submittedName>
        <fullName evidence="2">Putative gamma-glutamyltransferase YwrD</fullName>
    </submittedName>
</protein>
<dbReference type="EMBL" id="WKFB01001072">
    <property type="protein sequence ID" value="KAF6715504.1"/>
    <property type="molecule type" value="Genomic_DNA"/>
</dbReference>
<dbReference type="InterPro" id="IPR043138">
    <property type="entry name" value="GGT_lsub"/>
</dbReference>
<dbReference type="AlphaFoldDB" id="A0A834BQP7"/>
<dbReference type="PANTHER" id="PTHR43881:SF1">
    <property type="entry name" value="GAMMA-GLUTAMYLTRANSPEPTIDASE (AFU_ORTHOLOGUE AFUA_4G13580)"/>
    <property type="match status" value="1"/>
</dbReference>
<dbReference type="InterPro" id="IPR029055">
    <property type="entry name" value="Ntn_hydrolases_N"/>
</dbReference>
<sequence>MTLDDLRSHNSEVTTPISTEYKSVRLWELPPNSQGLVALLLLNILENFPQLKATGHNSSDYIHVLVEAVRLAQTDGLCYLGDPAHTSIPLETLLDKSYSSQRAQLITMDRAMEQTKPGPITASDTVYFCIIDSQGNACSFVNSTYMGFGTGLVPDGCGFSLQNRGANFSLHRGHINCIAGGKRSYHTIIPALLTDSVTKPQKPQQLLAALGVMGAFMQPQGHVQVLLNMMEFGMNPQQALDAPRVFVQYEQKTGQWCVNLEEGIEQEVAEELRRRGHEVNWPVIELEINVGIMGLKGITDEQFTGTELISLLTLTGHQRSQFGRGQIITVGDWWNPSATQACCPPRVLWAGSDPRADGCALGYYC</sequence>